<protein>
    <recommendedName>
        <fullName evidence="3">Pre-C2HC domain-containing protein</fullName>
    </recommendedName>
</protein>
<organism evidence="1 2">
    <name type="scientific">Araneus ventricosus</name>
    <name type="common">Orbweaver spider</name>
    <name type="synonym">Epeira ventricosa</name>
    <dbReference type="NCBI Taxonomy" id="182803"/>
    <lineage>
        <taxon>Eukaryota</taxon>
        <taxon>Metazoa</taxon>
        <taxon>Ecdysozoa</taxon>
        <taxon>Arthropoda</taxon>
        <taxon>Chelicerata</taxon>
        <taxon>Arachnida</taxon>
        <taxon>Araneae</taxon>
        <taxon>Araneomorphae</taxon>
        <taxon>Entelegynae</taxon>
        <taxon>Araneoidea</taxon>
        <taxon>Araneidae</taxon>
        <taxon>Araneus</taxon>
    </lineage>
</organism>
<dbReference type="OrthoDB" id="8122238at2759"/>
<gene>
    <name evidence="1" type="ORF">AVEN_68501_1</name>
</gene>
<dbReference type="Proteomes" id="UP000499080">
    <property type="component" value="Unassembled WGS sequence"/>
</dbReference>
<accession>A0A4Y2I5S0</accession>
<dbReference type="EMBL" id="BGPR01002408">
    <property type="protein sequence ID" value="GBM72924.1"/>
    <property type="molecule type" value="Genomic_DNA"/>
</dbReference>
<evidence type="ECO:0000313" key="2">
    <source>
        <dbReference type="Proteomes" id="UP000499080"/>
    </source>
</evidence>
<dbReference type="AlphaFoldDB" id="A0A4Y2I5S0"/>
<evidence type="ECO:0000313" key="1">
    <source>
        <dbReference type="EMBL" id="GBM72924.1"/>
    </source>
</evidence>
<comment type="caution">
    <text evidence="1">The sequence shown here is derived from an EMBL/GenBank/DDBJ whole genome shotgun (WGS) entry which is preliminary data.</text>
</comment>
<reference evidence="1 2" key="1">
    <citation type="journal article" date="2019" name="Sci. Rep.">
        <title>Orb-weaving spider Araneus ventricosus genome elucidates the spidroin gene catalogue.</title>
        <authorList>
            <person name="Kono N."/>
            <person name="Nakamura H."/>
            <person name="Ohtoshi R."/>
            <person name="Moran D.A.P."/>
            <person name="Shinohara A."/>
            <person name="Yoshida Y."/>
            <person name="Fujiwara M."/>
            <person name="Mori M."/>
            <person name="Tomita M."/>
            <person name="Arakawa K."/>
        </authorList>
    </citation>
    <scope>NUCLEOTIDE SEQUENCE [LARGE SCALE GENOMIC DNA]</scope>
</reference>
<sequence length="107" mass="12242">MARDKTESKIKILPPMTSKTEVLIVRPKGESTYEATRNKLNAELVLKNLPVKIKKLNKISKSGFAVETDSDKNIDRLIETFKKSDVLNKSFDFSKPRKRHPQFILLG</sequence>
<name>A0A4Y2I5S0_ARAVE</name>
<keyword evidence="2" id="KW-1185">Reference proteome</keyword>
<proteinExistence type="predicted"/>
<evidence type="ECO:0008006" key="3">
    <source>
        <dbReference type="Google" id="ProtNLM"/>
    </source>
</evidence>